<dbReference type="InterPro" id="IPR013106">
    <property type="entry name" value="Ig_V-set"/>
</dbReference>
<dbReference type="InterPro" id="IPR003599">
    <property type="entry name" value="Ig_sub"/>
</dbReference>
<keyword evidence="2" id="KW-1133">Transmembrane helix</keyword>
<dbReference type="PROSITE" id="PS50835">
    <property type="entry name" value="IG_LIKE"/>
    <property type="match status" value="1"/>
</dbReference>
<proteinExistence type="predicted"/>
<dbReference type="GO" id="GO:0060097">
    <property type="term" value="P:cytoskeletal rearrangement involved in phagocytosis, engulfment"/>
    <property type="evidence" value="ECO:0007669"/>
    <property type="project" value="TreeGrafter"/>
</dbReference>
<dbReference type="OMA" id="FGCENTV"/>
<dbReference type="PANTHER" id="PTHR46608">
    <property type="entry name" value="T-CELL IMMUNOGLOBULIN AND MUCIN DOMAIN-CONTAINING PROTEIN 4"/>
    <property type="match status" value="1"/>
</dbReference>
<dbReference type="Gene3D" id="2.60.40.10">
    <property type="entry name" value="Immunoglobulins"/>
    <property type="match status" value="1"/>
</dbReference>
<feature type="transmembrane region" description="Helical" evidence="2">
    <location>
        <begin position="194"/>
        <end position="212"/>
    </location>
</feature>
<dbReference type="GeneTree" id="ENSGT00940000170476"/>
<dbReference type="InterPro" id="IPR007110">
    <property type="entry name" value="Ig-like_dom"/>
</dbReference>
<evidence type="ECO:0000313" key="6">
    <source>
        <dbReference type="Proteomes" id="UP001501940"/>
    </source>
</evidence>
<reference evidence="5" key="3">
    <citation type="submission" date="2025-09" db="UniProtKB">
        <authorList>
            <consortium name="Ensembl"/>
        </authorList>
    </citation>
    <scope>IDENTIFICATION</scope>
</reference>
<dbReference type="RefSeq" id="XP_023151719.1">
    <property type="nucleotide sequence ID" value="XM_023295951.3"/>
</dbReference>
<dbReference type="STRING" id="80972.ENSAOCP00000007556"/>
<dbReference type="OrthoDB" id="434099at2759"/>
<dbReference type="SUPFAM" id="SSF48726">
    <property type="entry name" value="Immunoglobulin"/>
    <property type="match status" value="1"/>
</dbReference>
<feature type="region of interest" description="Disordered" evidence="1">
    <location>
        <begin position="129"/>
        <end position="156"/>
    </location>
</feature>
<evidence type="ECO:0000259" key="4">
    <source>
        <dbReference type="PROSITE" id="PS50835"/>
    </source>
</evidence>
<dbReference type="GeneID" id="111586251"/>
<evidence type="ECO:0000256" key="3">
    <source>
        <dbReference type="SAM" id="SignalP"/>
    </source>
</evidence>
<dbReference type="GO" id="GO:0001786">
    <property type="term" value="F:phosphatidylserine binding"/>
    <property type="evidence" value="ECO:0007669"/>
    <property type="project" value="TreeGrafter"/>
</dbReference>
<feature type="signal peptide" evidence="3">
    <location>
        <begin position="1"/>
        <end position="18"/>
    </location>
</feature>
<keyword evidence="3" id="KW-0732">Signal</keyword>
<reference evidence="5" key="2">
    <citation type="submission" date="2025-08" db="UniProtKB">
        <authorList>
            <consortium name="Ensembl"/>
        </authorList>
    </citation>
    <scope>IDENTIFICATION</scope>
</reference>
<dbReference type="SMART" id="SM00409">
    <property type="entry name" value="IG"/>
    <property type="match status" value="1"/>
</dbReference>
<dbReference type="Ensembl" id="ENSAOCT00000002625.2">
    <property type="protein sequence ID" value="ENSAOCP00000007556.1"/>
    <property type="gene ID" value="ENSAOCG00000011365.2"/>
</dbReference>
<evidence type="ECO:0000256" key="1">
    <source>
        <dbReference type="SAM" id="MobiDB-lite"/>
    </source>
</evidence>
<evidence type="ECO:0000256" key="2">
    <source>
        <dbReference type="SAM" id="Phobius"/>
    </source>
</evidence>
<feature type="chain" id="PRO_5018553857" description="Ig-like domain-containing protein" evidence="3">
    <location>
        <begin position="19"/>
        <end position="234"/>
    </location>
</feature>
<dbReference type="GO" id="GO:0043277">
    <property type="term" value="P:apoptotic cell clearance"/>
    <property type="evidence" value="ECO:0007669"/>
    <property type="project" value="TreeGrafter"/>
</dbReference>
<protein>
    <recommendedName>
        <fullName evidence="4">Ig-like domain-containing protein</fullName>
    </recommendedName>
</protein>
<feature type="domain" description="Ig-like" evidence="4">
    <location>
        <begin position="29"/>
        <end position="119"/>
    </location>
</feature>
<name>A0A3Q1BCB8_AMPOC</name>
<dbReference type="Proteomes" id="UP001501940">
    <property type="component" value="Chromosome 14"/>
</dbReference>
<dbReference type="PANTHER" id="PTHR46608:SF3">
    <property type="entry name" value="T-CELL IMMUNOGLOBULIN AND MUCIN DOMAIN-CONTAINING PROTEIN 4"/>
    <property type="match status" value="1"/>
</dbReference>
<dbReference type="KEGG" id="aoce:111586251"/>
<keyword evidence="6" id="KW-1185">Reference proteome</keyword>
<dbReference type="AlphaFoldDB" id="A0A3Q1BCB8"/>
<dbReference type="InterPro" id="IPR036179">
    <property type="entry name" value="Ig-like_dom_sf"/>
</dbReference>
<keyword evidence="2" id="KW-0812">Transmembrane</keyword>
<dbReference type="Pfam" id="PF07686">
    <property type="entry name" value="V-set"/>
    <property type="match status" value="1"/>
</dbReference>
<keyword evidence="2" id="KW-0472">Membrane</keyword>
<organism evidence="5 6">
    <name type="scientific">Amphiprion ocellaris</name>
    <name type="common">Clown anemonefish</name>
    <dbReference type="NCBI Taxonomy" id="80972"/>
    <lineage>
        <taxon>Eukaryota</taxon>
        <taxon>Metazoa</taxon>
        <taxon>Chordata</taxon>
        <taxon>Craniata</taxon>
        <taxon>Vertebrata</taxon>
        <taxon>Euteleostomi</taxon>
        <taxon>Actinopterygii</taxon>
        <taxon>Neopterygii</taxon>
        <taxon>Teleostei</taxon>
        <taxon>Neoteleostei</taxon>
        <taxon>Acanthomorphata</taxon>
        <taxon>Ovalentaria</taxon>
        <taxon>Pomacentridae</taxon>
        <taxon>Amphiprion</taxon>
    </lineage>
</organism>
<reference evidence="5 6" key="1">
    <citation type="submission" date="2022-01" db="EMBL/GenBank/DDBJ databases">
        <title>A chromosome-scale genome assembly of the false clownfish, Amphiprion ocellaris.</title>
        <authorList>
            <person name="Ryu T."/>
        </authorList>
    </citation>
    <scope>NUCLEOTIDE SEQUENCE [LARGE SCALE GENOMIC DNA]</scope>
</reference>
<evidence type="ECO:0000313" key="5">
    <source>
        <dbReference type="Ensembl" id="ENSAOCP00000007556.1"/>
    </source>
</evidence>
<sequence>MLLLHAFTCLCLLSGVFAVTTETVVGVAGQTVMLPCRSEAANQKGVEVCWGRGEPSLFNCHNAVIGSSGQRITYRKSYRFSLLSLSSLTISSSQPSDAGFYHCRLQLPGLFNDQTSSVHLIIIDSRPVFSSEPSKRSDDEGNLNAPQTTTDYITEGSDVTGGATTEPMMAVVQPIQQQEHVNTLQMFVGNTVRTSFIVFIPALLLAAAYRVWRLKQSWETDRRMDQSEEGSSSA</sequence>
<accession>A0A3Q1BCB8</accession>
<dbReference type="InterPro" id="IPR013783">
    <property type="entry name" value="Ig-like_fold"/>
</dbReference>